<dbReference type="InterPro" id="IPR050155">
    <property type="entry name" value="HAD-like_hydrolase_sf"/>
</dbReference>
<dbReference type="InterPro" id="IPR023198">
    <property type="entry name" value="PGP-like_dom2"/>
</dbReference>
<dbReference type="GO" id="GO:0006281">
    <property type="term" value="P:DNA repair"/>
    <property type="evidence" value="ECO:0007669"/>
    <property type="project" value="TreeGrafter"/>
</dbReference>
<keyword evidence="2" id="KW-1185">Reference proteome</keyword>
<dbReference type="InterPro" id="IPR023214">
    <property type="entry name" value="HAD_sf"/>
</dbReference>
<dbReference type="RefSeq" id="WP_183551762.1">
    <property type="nucleotide sequence ID" value="NZ_BMQT01000017.1"/>
</dbReference>
<keyword evidence="1" id="KW-0378">Hydrolase</keyword>
<comment type="caution">
    <text evidence="1">The sequence shown here is derived from an EMBL/GenBank/DDBJ whole genome shotgun (WGS) entry which is preliminary data.</text>
</comment>
<evidence type="ECO:0000313" key="1">
    <source>
        <dbReference type="EMBL" id="MBB3092177.1"/>
    </source>
</evidence>
<dbReference type="Proteomes" id="UP000577707">
    <property type="component" value="Unassembled WGS sequence"/>
</dbReference>
<dbReference type="GO" id="GO:0008967">
    <property type="term" value="F:phosphoglycolate phosphatase activity"/>
    <property type="evidence" value="ECO:0007669"/>
    <property type="project" value="TreeGrafter"/>
</dbReference>
<proteinExistence type="predicted"/>
<gene>
    <name evidence="1" type="ORF">FHS12_005154</name>
</gene>
<evidence type="ECO:0000313" key="2">
    <source>
        <dbReference type="Proteomes" id="UP000577707"/>
    </source>
</evidence>
<name>A0A7W5A9I2_9ACTN</name>
<dbReference type="AlphaFoldDB" id="A0A7W5A9I2"/>
<dbReference type="PANTHER" id="PTHR43434">
    <property type="entry name" value="PHOSPHOGLYCOLATE PHOSPHATASE"/>
    <property type="match status" value="1"/>
</dbReference>
<dbReference type="SUPFAM" id="SSF56784">
    <property type="entry name" value="HAD-like"/>
    <property type="match status" value="1"/>
</dbReference>
<dbReference type="Gene3D" id="1.10.150.240">
    <property type="entry name" value="Putative phosphatase, domain 2"/>
    <property type="match status" value="1"/>
</dbReference>
<dbReference type="SFLD" id="SFLDG01129">
    <property type="entry name" value="C1.5:_HAD__Beta-PGM__Phosphata"/>
    <property type="match status" value="1"/>
</dbReference>
<organism evidence="1 2">
    <name type="scientific">Nocardioides albus</name>
    <dbReference type="NCBI Taxonomy" id="1841"/>
    <lineage>
        <taxon>Bacteria</taxon>
        <taxon>Bacillati</taxon>
        <taxon>Actinomycetota</taxon>
        <taxon>Actinomycetes</taxon>
        <taxon>Propionibacteriales</taxon>
        <taxon>Nocardioidaceae</taxon>
        <taxon>Nocardioides</taxon>
    </lineage>
</organism>
<dbReference type="Gene3D" id="3.40.50.1000">
    <property type="entry name" value="HAD superfamily/HAD-like"/>
    <property type="match status" value="1"/>
</dbReference>
<dbReference type="InterPro" id="IPR036412">
    <property type="entry name" value="HAD-like_sf"/>
</dbReference>
<dbReference type="PANTHER" id="PTHR43434:SF1">
    <property type="entry name" value="PHOSPHOGLYCOLATE PHOSPHATASE"/>
    <property type="match status" value="1"/>
</dbReference>
<reference evidence="1 2" key="1">
    <citation type="submission" date="2020-08" db="EMBL/GenBank/DDBJ databases">
        <title>Genomic Encyclopedia of Type Strains, Phase III (KMG-III): the genomes of soil and plant-associated and newly described type strains.</title>
        <authorList>
            <person name="Whitman W."/>
        </authorList>
    </citation>
    <scope>NUCLEOTIDE SEQUENCE [LARGE SCALE GENOMIC DNA]</scope>
    <source>
        <strain evidence="1 2">CECT 3302</strain>
    </source>
</reference>
<protein>
    <submittedName>
        <fullName evidence="1">Phosphoglycolate phosphatase-like HAD superfamily hydrolase</fullName>
    </submittedName>
</protein>
<dbReference type="Pfam" id="PF12710">
    <property type="entry name" value="HAD"/>
    <property type="match status" value="1"/>
</dbReference>
<dbReference type="SFLD" id="SFLDS00003">
    <property type="entry name" value="Haloacid_Dehalogenase"/>
    <property type="match status" value="1"/>
</dbReference>
<sequence>MAVISETFRPATVSSLAPPSAAEHGLLVLWDVDHTLVDNGGVSKETYAAAFEELTGVEPRVAARTGGRTDRTIMRTMFADQGLQMPRWAVVAGALERAGAARYEAMRARGSVLPGVLAAVGHLGAVPGTIQSVLTGNVRPNAEMKLRAQGLVDGFDLDVGAYGADSEDRADLVTCAQRRASGRYGRRFDERNTVLIGDTPRDVDAGRRGGAYVLAVATGVHTVDQLTDAGATAVLPDLADVAALRRHLARLIDA</sequence>
<dbReference type="EMBL" id="JACHXG010000017">
    <property type="protein sequence ID" value="MBB3092177.1"/>
    <property type="molecule type" value="Genomic_DNA"/>
</dbReference>
<accession>A0A7W5A9I2</accession>